<dbReference type="AlphaFoldDB" id="A0A397ZKC4"/>
<sequence>MEEAEPLWSCYAVGYFMHDAPHIGSIHATVNRIWASPLKKSKIDVQFIGKTTVLFRIEDAGIRSRVIKRKFWHISDVPLMVGEWTPETARAPPDLSAMPLWVDLLNVPGYLYSKKGLSFLSRTPGKFIKLHTNTERCVRLDVARVLVEVDLTKPLPNKISFKGREGTEVVVSISYPWLPPWCSLCSKWGHNSKDCHSKGKESERSVKDSSVLEKVVAGNDYVVMEGFSTKDASEKSASEIVNKLMEELETMSGKASLSGDSNTASAVGLVESSHSVAPENESWALVSITNHGSSSPSRAIRTVGCASPNGFQVLQDIREEGEIDEEDNDKKDADETGILTNSMVSRVWNETAPLFHSHSALRRFQDKLKALKSEMRALNRDMFGDLPGRVKQANADLCAKQTEAMQNPQTSTFEAASDAWEHWHHISGIEEQFYYQKSRVQWLGLGDRNS</sequence>
<evidence type="ECO:0000313" key="2">
    <source>
        <dbReference type="EMBL" id="RID62873.1"/>
    </source>
</evidence>
<gene>
    <name evidence="2" type="ORF">BRARA_E01915</name>
</gene>
<protein>
    <recommendedName>
        <fullName evidence="1">DUF4283 domain-containing protein</fullName>
    </recommendedName>
</protein>
<accession>A0A397ZKC4</accession>
<dbReference type="PANTHER" id="PTHR31286">
    <property type="entry name" value="GLYCINE-RICH CELL WALL STRUCTURAL PROTEIN 1.8-LIKE"/>
    <property type="match status" value="1"/>
</dbReference>
<dbReference type="InterPro" id="IPR040256">
    <property type="entry name" value="At4g02000-like"/>
</dbReference>
<dbReference type="EMBL" id="CM010632">
    <property type="protein sequence ID" value="RID62873.1"/>
    <property type="molecule type" value="Genomic_DNA"/>
</dbReference>
<name>A0A397ZKC4_BRACM</name>
<evidence type="ECO:0000259" key="1">
    <source>
        <dbReference type="Pfam" id="PF14111"/>
    </source>
</evidence>
<dbReference type="InterPro" id="IPR025558">
    <property type="entry name" value="DUF4283"/>
</dbReference>
<dbReference type="Pfam" id="PF14111">
    <property type="entry name" value="DUF4283"/>
    <property type="match status" value="1"/>
</dbReference>
<feature type="domain" description="DUF4283" evidence="1">
    <location>
        <begin position="7"/>
        <end position="88"/>
    </location>
</feature>
<evidence type="ECO:0000313" key="3">
    <source>
        <dbReference type="Proteomes" id="UP000264353"/>
    </source>
</evidence>
<dbReference type="Proteomes" id="UP000264353">
    <property type="component" value="Chromosome A5"/>
</dbReference>
<dbReference type="PANTHER" id="PTHR31286:SF148">
    <property type="entry name" value="DUF4283 DOMAIN-CONTAINING PROTEIN"/>
    <property type="match status" value="1"/>
</dbReference>
<proteinExistence type="predicted"/>
<reference evidence="2 3" key="1">
    <citation type="submission" date="2018-06" db="EMBL/GenBank/DDBJ databases">
        <title>WGS assembly of Brassica rapa FPsc.</title>
        <authorList>
            <person name="Bowman J."/>
            <person name="Kohchi T."/>
            <person name="Yamato K."/>
            <person name="Jenkins J."/>
            <person name="Shu S."/>
            <person name="Ishizaki K."/>
            <person name="Yamaoka S."/>
            <person name="Nishihama R."/>
            <person name="Nakamura Y."/>
            <person name="Berger F."/>
            <person name="Adam C."/>
            <person name="Aki S."/>
            <person name="Althoff F."/>
            <person name="Araki T."/>
            <person name="Arteaga-Vazquez M."/>
            <person name="Balasubrmanian S."/>
            <person name="Bauer D."/>
            <person name="Boehm C."/>
            <person name="Briginshaw L."/>
            <person name="Caballero-Perez J."/>
            <person name="Catarino B."/>
            <person name="Chen F."/>
            <person name="Chiyoda S."/>
            <person name="Chovatia M."/>
            <person name="Davies K."/>
            <person name="Delmans M."/>
            <person name="Demura T."/>
            <person name="Dierschke T."/>
            <person name="Dolan L."/>
            <person name="Dorantes-Acosta A."/>
            <person name="Eklund D."/>
            <person name="Florent S."/>
            <person name="Flores-Sandoval E."/>
            <person name="Fujiyama A."/>
            <person name="Fukuzawa H."/>
            <person name="Galik B."/>
            <person name="Grimanelli D."/>
            <person name="Grimwood J."/>
            <person name="Grossniklaus U."/>
            <person name="Hamada T."/>
            <person name="Haseloff J."/>
            <person name="Hetherington A."/>
            <person name="Higo A."/>
            <person name="Hirakawa Y."/>
            <person name="Hundley H."/>
            <person name="Ikeda Y."/>
            <person name="Inoue K."/>
            <person name="Inoue S."/>
            <person name="Ishida S."/>
            <person name="Jia Q."/>
            <person name="Kakita M."/>
            <person name="Kanazawa T."/>
            <person name="Kawai Y."/>
            <person name="Kawashima T."/>
            <person name="Kennedy M."/>
            <person name="Kinose K."/>
            <person name="Kinoshita T."/>
            <person name="Kohara Y."/>
            <person name="Koide E."/>
            <person name="Komatsu K."/>
            <person name="Kopischke S."/>
            <person name="Kubo M."/>
            <person name="Kyozuka J."/>
            <person name="Lagercrantz U."/>
            <person name="Lin S."/>
            <person name="Lindquist E."/>
            <person name="Lipzen A."/>
            <person name="Lu C."/>
            <person name="Luna E."/>
            <person name="Martienssen R."/>
            <person name="Minamino N."/>
            <person name="Mizutani M."/>
            <person name="Mizutani M."/>
            <person name="Mochizuki N."/>
            <person name="Monte I."/>
            <person name="Mosher R."/>
            <person name="Nagasaki H."/>
            <person name="Nakagami H."/>
            <person name="Naramoto S."/>
            <person name="Nishitani K."/>
            <person name="Ohtani M."/>
            <person name="Okamoto T."/>
            <person name="Okumura M."/>
            <person name="Phillips J."/>
            <person name="Pollak B."/>
            <person name="Reinders A."/>
            <person name="Roevekamp M."/>
            <person name="Sano R."/>
            <person name="Sawa S."/>
            <person name="Schmid M."/>
            <person name="Shirakawa M."/>
            <person name="Solano R."/>
            <person name="Spunde A."/>
            <person name="Suetsugu N."/>
            <person name="Sugano S."/>
            <person name="Sugiyama A."/>
            <person name="Sun R."/>
            <person name="Suzuki Y."/>
            <person name="Takenaka M."/>
            <person name="Takezawa D."/>
            <person name="Tomogane H."/>
            <person name="Tsuzuki M."/>
            <person name="Ueda T."/>
            <person name="Umeda M."/>
            <person name="Ward J."/>
            <person name="Watanabe Y."/>
            <person name="Yazaki K."/>
            <person name="Yokoyama R."/>
            <person name="Yoshitake Y."/>
            <person name="Yotsui I."/>
            <person name="Zachgo S."/>
            <person name="Schmutz J."/>
        </authorList>
    </citation>
    <scope>NUCLEOTIDE SEQUENCE [LARGE SCALE GENOMIC DNA]</scope>
    <source>
        <strain evidence="3">cv. B-3</strain>
    </source>
</reference>
<organism evidence="2 3">
    <name type="scientific">Brassica campestris</name>
    <name type="common">Field mustard</name>
    <dbReference type="NCBI Taxonomy" id="3711"/>
    <lineage>
        <taxon>Eukaryota</taxon>
        <taxon>Viridiplantae</taxon>
        <taxon>Streptophyta</taxon>
        <taxon>Embryophyta</taxon>
        <taxon>Tracheophyta</taxon>
        <taxon>Spermatophyta</taxon>
        <taxon>Magnoliopsida</taxon>
        <taxon>eudicotyledons</taxon>
        <taxon>Gunneridae</taxon>
        <taxon>Pentapetalae</taxon>
        <taxon>rosids</taxon>
        <taxon>malvids</taxon>
        <taxon>Brassicales</taxon>
        <taxon>Brassicaceae</taxon>
        <taxon>Brassiceae</taxon>
        <taxon>Brassica</taxon>
    </lineage>
</organism>